<keyword evidence="3" id="KW-0813">Transport</keyword>
<feature type="transmembrane region" description="Helical" evidence="10">
    <location>
        <begin position="557"/>
        <end position="577"/>
    </location>
</feature>
<evidence type="ECO:0000256" key="10">
    <source>
        <dbReference type="SAM" id="Phobius"/>
    </source>
</evidence>
<evidence type="ECO:0000256" key="3">
    <source>
        <dbReference type="ARBA" id="ARBA00022448"/>
    </source>
</evidence>
<dbReference type="GO" id="GO:0035673">
    <property type="term" value="F:oligopeptide transmembrane transporter activity"/>
    <property type="evidence" value="ECO:0007669"/>
    <property type="project" value="InterPro"/>
</dbReference>
<evidence type="ECO:0000256" key="9">
    <source>
        <dbReference type="SAM" id="MobiDB-lite"/>
    </source>
</evidence>
<dbReference type="OrthoDB" id="9986677at2759"/>
<gene>
    <name evidence="11" type="ORF">MAPG_06226</name>
</gene>
<dbReference type="Proteomes" id="UP000011715">
    <property type="component" value="Unassembled WGS sequence"/>
</dbReference>
<evidence type="ECO:0000256" key="5">
    <source>
        <dbReference type="ARBA" id="ARBA00022856"/>
    </source>
</evidence>
<keyword evidence="5" id="KW-0571">Peptide transport</keyword>
<keyword evidence="4 10" id="KW-0812">Transmembrane</keyword>
<accession>A0A0C4E1G5</accession>
<dbReference type="InterPro" id="IPR004648">
    <property type="entry name" value="Oligpept_transpt"/>
</dbReference>
<evidence type="ECO:0000256" key="6">
    <source>
        <dbReference type="ARBA" id="ARBA00022927"/>
    </source>
</evidence>
<dbReference type="VEuPathDB" id="FungiDB:MAPG_06226"/>
<feature type="transmembrane region" description="Helical" evidence="10">
    <location>
        <begin position="160"/>
        <end position="178"/>
    </location>
</feature>
<sequence>MSAAIEVEKATATTPPVGDIPTGGVLGEKMGPALSTSSDASIDDTPVSQRVDDALQATEGDLVEAKAIAARMSLEEVHSIMKDVLKIHNDDPNFPFSVIERIREFVSNDDVFTNPEKHGELIAEMKLEAALITNNSPYAEVRAVVDNHDDPDIAVSTVRAWVIGLLFSMLLAFINQLFSIRQPSITVLANVAQLLSYPLGRLWEKVMPDWGVTLFGSRISLNPGPFNKKEHMLITIMANVAYQTPYTNNIIWSQYLPTFFNQPYAGRFSYQILIALSTNFIGYGLAGLTRRFLVYPSFCVWPASLVTIALNTAFHDTTNARVDGPFRTSFSISRYRFFLLAFGGMFVYFWFPQYIFPALSVFSWMSWIAPTNTNLNAVVGFNNGIGLNPLSTFDWNTLLFDNTDPLMIPFYSTVNKVVGMFVSAMIIMGVWQTNMWYTASLPINSNRVFDNTGGLYNVSRAIDSRGIFDRAKYEAYSMAFLSAGNICIYLFFFAIYPATLVYIALYHRYEVKMGAKSLWQSFKRKDNKENGEHHHQAGQYQDVHNRLMSRYKEAPEWWYFCVLVASIAFGVGGIQGYETFTTPAVIVYGLVLCLVFVVPVGIVKAMTGIEVTLNVLAEFIGGSWVEGNALAMNFFKSYGYVTCAHAVHFANDLKLAHYVKIPPRITFMGQMIATLVSTFVCTGVLNFQMNQIPGVCTPDAPNRFTCPGINTFFTASVLWGTIGPKKVFGINGQYTGALIGFPIGFVLPVIFWYVQRRFRGSQWLRQVHPVAMLYGSLSMTPYNLSYALPAVPIAFASWIWIKRRYLALWSKFNFILSAAFSTGIAIAAIVIFFALQWNDIEMPKWWGVTVVSQGCEAKACVLKPVAPGETFGPPAGSWH</sequence>
<dbReference type="GO" id="GO:0016020">
    <property type="term" value="C:membrane"/>
    <property type="evidence" value="ECO:0007669"/>
    <property type="project" value="UniProtKB-SubCell"/>
</dbReference>
<feature type="region of interest" description="Disordered" evidence="9">
    <location>
        <begin position="1"/>
        <end position="22"/>
    </location>
</feature>
<reference evidence="11" key="2">
    <citation type="submission" date="2010-05" db="EMBL/GenBank/DDBJ databases">
        <title>The Genome Sequence of Magnaporthe poae strain ATCC 64411.</title>
        <authorList>
            <consortium name="The Broad Institute Genome Sequencing Platform"/>
            <consortium name="Broad Institute Genome Sequencing Center for Infectious Disease"/>
            <person name="Ma L.-J."/>
            <person name="Dead R."/>
            <person name="Young S."/>
            <person name="Zeng Q."/>
            <person name="Koehrsen M."/>
            <person name="Alvarado L."/>
            <person name="Berlin A."/>
            <person name="Chapman S.B."/>
            <person name="Chen Z."/>
            <person name="Freedman E."/>
            <person name="Gellesch M."/>
            <person name="Goldberg J."/>
            <person name="Griggs A."/>
            <person name="Gujja S."/>
            <person name="Heilman E.R."/>
            <person name="Heiman D."/>
            <person name="Hepburn T."/>
            <person name="Howarth C."/>
            <person name="Jen D."/>
            <person name="Larson L."/>
            <person name="Mehta T."/>
            <person name="Neiman D."/>
            <person name="Pearson M."/>
            <person name="Roberts A."/>
            <person name="Saif S."/>
            <person name="Shea T."/>
            <person name="Shenoy N."/>
            <person name="Sisk P."/>
            <person name="Stolte C."/>
            <person name="Sykes S."/>
            <person name="Walk T."/>
            <person name="White J."/>
            <person name="Yandava C."/>
            <person name="Haas B."/>
            <person name="Nusbaum C."/>
            <person name="Birren B."/>
        </authorList>
    </citation>
    <scope>NUCLEOTIDE SEQUENCE</scope>
    <source>
        <strain evidence="11">ATCC 64411</strain>
    </source>
</reference>
<dbReference type="GO" id="GO:0015031">
    <property type="term" value="P:protein transport"/>
    <property type="evidence" value="ECO:0007669"/>
    <property type="project" value="UniProtKB-KW"/>
</dbReference>
<dbReference type="OMA" id="WFPNYIW"/>
<reference evidence="11" key="3">
    <citation type="submission" date="2011-03" db="EMBL/GenBank/DDBJ databases">
        <title>Annotation of Magnaporthe poae ATCC 64411.</title>
        <authorList>
            <person name="Ma L.-J."/>
            <person name="Dead R."/>
            <person name="Young S.K."/>
            <person name="Zeng Q."/>
            <person name="Gargeya S."/>
            <person name="Fitzgerald M."/>
            <person name="Haas B."/>
            <person name="Abouelleil A."/>
            <person name="Alvarado L."/>
            <person name="Arachchi H.M."/>
            <person name="Berlin A."/>
            <person name="Brown A."/>
            <person name="Chapman S.B."/>
            <person name="Chen Z."/>
            <person name="Dunbar C."/>
            <person name="Freedman E."/>
            <person name="Gearin G."/>
            <person name="Gellesch M."/>
            <person name="Goldberg J."/>
            <person name="Griggs A."/>
            <person name="Gujja S."/>
            <person name="Heiman D."/>
            <person name="Howarth C."/>
            <person name="Larson L."/>
            <person name="Lui A."/>
            <person name="MacDonald P.J.P."/>
            <person name="Mehta T."/>
            <person name="Montmayeur A."/>
            <person name="Murphy C."/>
            <person name="Neiman D."/>
            <person name="Pearson M."/>
            <person name="Priest M."/>
            <person name="Roberts A."/>
            <person name="Saif S."/>
            <person name="Shea T."/>
            <person name="Shenoy N."/>
            <person name="Sisk P."/>
            <person name="Stolte C."/>
            <person name="Sykes S."/>
            <person name="Yandava C."/>
            <person name="Wortman J."/>
            <person name="Nusbaum C."/>
            <person name="Birren B."/>
        </authorList>
    </citation>
    <scope>NUCLEOTIDE SEQUENCE</scope>
    <source>
        <strain evidence="11">ATCC 64411</strain>
    </source>
</reference>
<evidence type="ECO:0000256" key="1">
    <source>
        <dbReference type="ARBA" id="ARBA00004141"/>
    </source>
</evidence>
<name>A0A0C4E1G5_MAGP6</name>
<evidence type="ECO:0000313" key="12">
    <source>
        <dbReference type="EnsemblFungi" id="MAPG_06226T0"/>
    </source>
</evidence>
<reference evidence="12" key="5">
    <citation type="submission" date="2015-06" db="UniProtKB">
        <authorList>
            <consortium name="EnsemblFungi"/>
        </authorList>
    </citation>
    <scope>IDENTIFICATION</scope>
    <source>
        <strain evidence="12">ATCC 64411</strain>
    </source>
</reference>
<dbReference type="EnsemblFungi" id="MAPG_06226T0">
    <property type="protein sequence ID" value="MAPG_06226T0"/>
    <property type="gene ID" value="MAPG_06226"/>
</dbReference>
<feature type="transmembrane region" description="Helical" evidence="10">
    <location>
        <begin position="268"/>
        <end position="286"/>
    </location>
</feature>
<dbReference type="EMBL" id="GL876970">
    <property type="protein sequence ID" value="KLU87224.1"/>
    <property type="molecule type" value="Genomic_DNA"/>
</dbReference>
<keyword evidence="7 10" id="KW-1133">Transmembrane helix</keyword>
<feature type="transmembrane region" description="Helical" evidence="10">
    <location>
        <begin position="480"/>
        <end position="505"/>
    </location>
</feature>
<evidence type="ECO:0000256" key="4">
    <source>
        <dbReference type="ARBA" id="ARBA00022692"/>
    </source>
</evidence>
<feature type="transmembrane region" description="Helical" evidence="10">
    <location>
        <begin position="292"/>
        <end position="314"/>
    </location>
</feature>
<evidence type="ECO:0000313" key="13">
    <source>
        <dbReference type="Proteomes" id="UP000011715"/>
    </source>
</evidence>
<dbReference type="PANTHER" id="PTHR22601">
    <property type="entry name" value="ISP4 LIKE PROTEIN"/>
    <property type="match status" value="1"/>
</dbReference>
<feature type="transmembrane region" description="Helical" evidence="10">
    <location>
        <begin position="584"/>
        <end position="603"/>
    </location>
</feature>
<reference evidence="13" key="1">
    <citation type="submission" date="2010-05" db="EMBL/GenBank/DDBJ databases">
        <title>The genome sequence of Magnaporthe poae strain ATCC 64411.</title>
        <authorList>
            <person name="Ma L.-J."/>
            <person name="Dead R."/>
            <person name="Young S."/>
            <person name="Zeng Q."/>
            <person name="Koehrsen M."/>
            <person name="Alvarado L."/>
            <person name="Berlin A."/>
            <person name="Chapman S.B."/>
            <person name="Chen Z."/>
            <person name="Freedman E."/>
            <person name="Gellesch M."/>
            <person name="Goldberg J."/>
            <person name="Griggs A."/>
            <person name="Gujja S."/>
            <person name="Heilman E.R."/>
            <person name="Heiman D."/>
            <person name="Hepburn T."/>
            <person name="Howarth C."/>
            <person name="Jen D."/>
            <person name="Larson L."/>
            <person name="Mehta T."/>
            <person name="Neiman D."/>
            <person name="Pearson M."/>
            <person name="Roberts A."/>
            <person name="Saif S."/>
            <person name="Shea T."/>
            <person name="Shenoy N."/>
            <person name="Sisk P."/>
            <person name="Stolte C."/>
            <person name="Sykes S."/>
            <person name="Walk T."/>
            <person name="White J."/>
            <person name="Yandava C."/>
            <person name="Haas B."/>
            <person name="Nusbaum C."/>
            <person name="Birren B."/>
        </authorList>
    </citation>
    <scope>NUCLEOTIDE SEQUENCE [LARGE SCALE GENOMIC DNA]</scope>
    <source>
        <strain evidence="13">ATCC 64411 / 73-15</strain>
    </source>
</reference>
<feature type="transmembrane region" description="Helical" evidence="10">
    <location>
        <begin position="782"/>
        <end position="801"/>
    </location>
</feature>
<dbReference type="Pfam" id="PF03169">
    <property type="entry name" value="OPT"/>
    <property type="match status" value="1"/>
</dbReference>
<feature type="transmembrane region" description="Helical" evidence="10">
    <location>
        <begin position="813"/>
        <end position="835"/>
    </location>
</feature>
<dbReference type="AlphaFoldDB" id="A0A0C4E1G5"/>
<proteinExistence type="inferred from homology"/>
<comment type="subcellular location">
    <subcellularLocation>
        <location evidence="1">Membrane</location>
        <topology evidence="1">Multi-pass membrane protein</topology>
    </subcellularLocation>
</comment>
<evidence type="ECO:0000256" key="7">
    <source>
        <dbReference type="ARBA" id="ARBA00022989"/>
    </source>
</evidence>
<dbReference type="NCBIfam" id="TIGR00728">
    <property type="entry name" value="OPT_sfam"/>
    <property type="match status" value="1"/>
</dbReference>
<dbReference type="eggNOG" id="KOG2262">
    <property type="taxonomic scope" value="Eukaryota"/>
</dbReference>
<keyword evidence="6" id="KW-0653">Protein transport</keyword>
<reference evidence="12" key="4">
    <citation type="journal article" date="2015" name="G3 (Bethesda)">
        <title>Genome sequences of three phytopathogenic species of the Magnaporthaceae family of fungi.</title>
        <authorList>
            <person name="Okagaki L.H."/>
            <person name="Nunes C.C."/>
            <person name="Sailsbery J."/>
            <person name="Clay B."/>
            <person name="Brown D."/>
            <person name="John T."/>
            <person name="Oh Y."/>
            <person name="Young N."/>
            <person name="Fitzgerald M."/>
            <person name="Haas B.J."/>
            <person name="Zeng Q."/>
            <person name="Young S."/>
            <person name="Adiconis X."/>
            <person name="Fan L."/>
            <person name="Levin J.Z."/>
            <person name="Mitchell T.K."/>
            <person name="Okubara P.A."/>
            <person name="Farman M.L."/>
            <person name="Kohn L.M."/>
            <person name="Birren B."/>
            <person name="Ma L.-J."/>
            <person name="Dean R.A."/>
        </authorList>
    </citation>
    <scope>NUCLEOTIDE SEQUENCE</scope>
    <source>
        <strain evidence="12">ATCC 64411 / 73-15</strain>
    </source>
</reference>
<keyword evidence="8 10" id="KW-0472">Membrane</keyword>
<protein>
    <submittedName>
        <fullName evidence="11">Oligopeptide transporter 2</fullName>
    </submittedName>
</protein>
<keyword evidence="13" id="KW-1185">Reference proteome</keyword>
<comment type="similarity">
    <text evidence="2">Belongs to the oligopeptide OPT transporter family.</text>
</comment>
<evidence type="ECO:0000256" key="2">
    <source>
        <dbReference type="ARBA" id="ARBA00008807"/>
    </source>
</evidence>
<evidence type="ECO:0000256" key="8">
    <source>
        <dbReference type="ARBA" id="ARBA00023136"/>
    </source>
</evidence>
<feature type="transmembrane region" description="Helical" evidence="10">
    <location>
        <begin position="335"/>
        <end position="356"/>
    </location>
</feature>
<dbReference type="EMBL" id="ADBL01001494">
    <property type="status" value="NOT_ANNOTATED_CDS"/>
    <property type="molecule type" value="Genomic_DNA"/>
</dbReference>
<feature type="transmembrane region" description="Helical" evidence="10">
    <location>
        <begin position="665"/>
        <end position="685"/>
    </location>
</feature>
<feature type="transmembrane region" description="Helical" evidence="10">
    <location>
        <begin position="408"/>
        <end position="431"/>
    </location>
</feature>
<organism evidence="12 13">
    <name type="scientific">Magnaporthiopsis poae (strain ATCC 64411 / 73-15)</name>
    <name type="common">Kentucky bluegrass fungus</name>
    <name type="synonym">Magnaporthe poae</name>
    <dbReference type="NCBI Taxonomy" id="644358"/>
    <lineage>
        <taxon>Eukaryota</taxon>
        <taxon>Fungi</taxon>
        <taxon>Dikarya</taxon>
        <taxon>Ascomycota</taxon>
        <taxon>Pezizomycotina</taxon>
        <taxon>Sordariomycetes</taxon>
        <taxon>Sordariomycetidae</taxon>
        <taxon>Magnaporthales</taxon>
        <taxon>Magnaporthaceae</taxon>
        <taxon>Magnaporthiopsis</taxon>
    </lineage>
</organism>
<dbReference type="InterPro" id="IPR004813">
    <property type="entry name" value="OPT"/>
</dbReference>
<evidence type="ECO:0000313" key="11">
    <source>
        <dbReference type="EMBL" id="KLU87224.1"/>
    </source>
</evidence>
<feature type="transmembrane region" description="Helical" evidence="10">
    <location>
        <begin position="734"/>
        <end position="754"/>
    </location>
</feature>
<dbReference type="NCBIfam" id="TIGR00727">
    <property type="entry name" value="ISP4_OPT"/>
    <property type="match status" value="1"/>
</dbReference>